<dbReference type="GeneID" id="101888760"/>
<dbReference type="Pfam" id="PF12248">
    <property type="entry name" value="Methyltransf_FA"/>
    <property type="match status" value="4"/>
</dbReference>
<feature type="domain" description="Farnesoic acid O-methyl transferase" evidence="1">
    <location>
        <begin position="328"/>
        <end position="455"/>
    </location>
</feature>
<keyword evidence="2" id="KW-1185">Reference proteome</keyword>
<dbReference type="Proteomes" id="UP001652621">
    <property type="component" value="Unplaced"/>
</dbReference>
<organism evidence="2 3">
    <name type="scientific">Musca domestica</name>
    <name type="common">House fly</name>
    <dbReference type="NCBI Taxonomy" id="7370"/>
    <lineage>
        <taxon>Eukaryota</taxon>
        <taxon>Metazoa</taxon>
        <taxon>Ecdysozoa</taxon>
        <taxon>Arthropoda</taxon>
        <taxon>Hexapoda</taxon>
        <taxon>Insecta</taxon>
        <taxon>Pterygota</taxon>
        <taxon>Neoptera</taxon>
        <taxon>Endopterygota</taxon>
        <taxon>Diptera</taxon>
        <taxon>Brachycera</taxon>
        <taxon>Muscomorpha</taxon>
        <taxon>Muscoidea</taxon>
        <taxon>Muscidae</taxon>
        <taxon>Musca</taxon>
    </lineage>
</organism>
<protein>
    <submittedName>
        <fullName evidence="3">Uncharacterized protein LOC101888760 isoform X1</fullName>
    </submittedName>
</protein>
<dbReference type="PANTHER" id="PTHR36695">
    <property type="entry name" value="AGAP008648-PA"/>
    <property type="match status" value="1"/>
</dbReference>
<proteinExistence type="predicted"/>
<reference evidence="3" key="1">
    <citation type="submission" date="2025-08" db="UniProtKB">
        <authorList>
            <consortium name="RefSeq"/>
        </authorList>
    </citation>
    <scope>IDENTIFICATION</scope>
    <source>
        <strain evidence="3">Aabys</strain>
        <tissue evidence="3">Whole body</tissue>
    </source>
</reference>
<evidence type="ECO:0000259" key="1">
    <source>
        <dbReference type="Pfam" id="PF12248"/>
    </source>
</evidence>
<feature type="domain" description="Farnesoic acid O-methyl transferase" evidence="1">
    <location>
        <begin position="475"/>
        <end position="603"/>
    </location>
</feature>
<dbReference type="PANTHER" id="PTHR36695:SF12">
    <property type="entry name" value="AGAP008648-PA"/>
    <property type="match status" value="1"/>
</dbReference>
<sequence length="611" mass="69478">MLWSFNSQVNTPDQRKYIFYRAPENEEFHFEVCCSNDCHVALTNDPHETGPMYEIAIGGWKNTKSIIRYVGRQPDVAAAATPNIVNEHEMRGFWVRWRNQTISVGRKGESLPFMSHQDLQMFNVNFVAICTAYGSTGSWLFDDPFAGVFCEKEAKLESIENMKFVKTPNEKKYKYYPAHGEMFAFYVCCANDCHVSLSNHADRVKPLYEIAIGGWANTKSIIRLIGKEPDLVAAQTPDICSPHEMRGFWVRWDYNCIQVGRKGEAVAFMSYHDKNLFPINYVGICTAYGSTGTWFVGENTFEVSSVPVIPNMLADNSKLHKLNTPNEKRYRFYPVHGNSFLFKVKCANDCHVALSSNNEERLPLYEIVLGGWANTKSVIRKNYKTPDLVEVQTPQIVNANVWRTFWLCWQDNVIQVGREGESLPFMTYKDPNLFCVKYLGICTAYGSSGSWLFNKSLDDVLISNRILKVKTPKEKSYVFYPIRRNVFQFKVKCAHDCHIALSAQPLVGLPMYEVVIGAMSNTKSVIRDVDMEPPEVFETASPDIVDAHELCGFWIHWNNTSIAVGREGEKISFMFHKGIKLFPIKYIGISTGSGATGYWEFEDECGTGGSN</sequence>
<feature type="domain" description="Farnesoic acid O-methyl transferase" evidence="1">
    <location>
        <begin position="15"/>
        <end position="144"/>
    </location>
</feature>
<feature type="domain" description="Farnesoic acid O-methyl transferase" evidence="1">
    <location>
        <begin position="170"/>
        <end position="297"/>
    </location>
</feature>
<evidence type="ECO:0000313" key="3">
    <source>
        <dbReference type="RefSeq" id="XP_058983351.1"/>
    </source>
</evidence>
<accession>A0ABM3VC52</accession>
<name>A0ABM3VC52_MUSDO</name>
<gene>
    <name evidence="3" type="primary">LOC101888760</name>
</gene>
<evidence type="ECO:0000313" key="2">
    <source>
        <dbReference type="Proteomes" id="UP001652621"/>
    </source>
</evidence>
<dbReference type="InterPro" id="IPR022041">
    <property type="entry name" value="Methyltransf_FA"/>
</dbReference>
<dbReference type="RefSeq" id="XP_058983351.1">
    <property type="nucleotide sequence ID" value="XM_059127368.1"/>
</dbReference>